<protein>
    <recommendedName>
        <fullName evidence="4">MD-2-related lipid-recognition domain-containing protein</fullName>
    </recommendedName>
</protein>
<name>A0A9N9S8S6_9DIPT</name>
<feature type="signal peptide" evidence="1">
    <location>
        <begin position="1"/>
        <end position="23"/>
    </location>
</feature>
<dbReference type="PANTHER" id="PTHR20898">
    <property type="entry name" value="DAEDALUS ON 3-RELATED-RELATED"/>
    <property type="match status" value="1"/>
</dbReference>
<reference evidence="2" key="1">
    <citation type="submission" date="2022-01" db="EMBL/GenBank/DDBJ databases">
        <authorList>
            <person name="King R."/>
        </authorList>
    </citation>
    <scope>NUCLEOTIDE SEQUENCE</scope>
</reference>
<keyword evidence="3" id="KW-1185">Reference proteome</keyword>
<dbReference type="AlphaFoldDB" id="A0A9N9S8S6"/>
<reference evidence="2" key="2">
    <citation type="submission" date="2022-10" db="EMBL/GenBank/DDBJ databases">
        <authorList>
            <consortium name="ENA_rothamsted_submissions"/>
            <consortium name="culmorum"/>
            <person name="King R."/>
        </authorList>
    </citation>
    <scope>NUCLEOTIDE SEQUENCE</scope>
</reference>
<evidence type="ECO:0000313" key="3">
    <source>
        <dbReference type="Proteomes" id="UP001153620"/>
    </source>
</evidence>
<keyword evidence="1" id="KW-0732">Signal</keyword>
<dbReference type="EMBL" id="OU895880">
    <property type="protein sequence ID" value="CAG9811126.1"/>
    <property type="molecule type" value="Genomic_DNA"/>
</dbReference>
<proteinExistence type="predicted"/>
<evidence type="ECO:0008006" key="4">
    <source>
        <dbReference type="Google" id="ProtNLM"/>
    </source>
</evidence>
<accession>A0A9N9S8S6</accession>
<organism evidence="2 3">
    <name type="scientific">Chironomus riparius</name>
    <dbReference type="NCBI Taxonomy" id="315576"/>
    <lineage>
        <taxon>Eukaryota</taxon>
        <taxon>Metazoa</taxon>
        <taxon>Ecdysozoa</taxon>
        <taxon>Arthropoda</taxon>
        <taxon>Hexapoda</taxon>
        <taxon>Insecta</taxon>
        <taxon>Pterygota</taxon>
        <taxon>Neoptera</taxon>
        <taxon>Endopterygota</taxon>
        <taxon>Diptera</taxon>
        <taxon>Nematocera</taxon>
        <taxon>Chironomoidea</taxon>
        <taxon>Chironomidae</taxon>
        <taxon>Chironominae</taxon>
        <taxon>Chironomus</taxon>
    </lineage>
</organism>
<gene>
    <name evidence="2" type="ORF">CHIRRI_LOCUS13935</name>
</gene>
<feature type="chain" id="PRO_5040192372" description="MD-2-related lipid-recognition domain-containing protein" evidence="1">
    <location>
        <begin position="24"/>
        <end position="204"/>
    </location>
</feature>
<evidence type="ECO:0000256" key="1">
    <source>
        <dbReference type="SAM" id="SignalP"/>
    </source>
</evidence>
<sequence length="204" mass="23690">MILSFKVIQISLFIVIFVKFMSPQAPPRNELDRKFPYVSMFKSVTCENFNVTGYGYVKNCTVKPYSRNHSTLNFGYTFNKKVDRPFYVRILMLYKFGNIYREVYKTTIEVCSILDNIESQPVFKVYISAIKKTFGDLLHKCPYSGSGEFINITIDETETRNNILYPEGFFKVCVTFLKPADQPIARLCPVFYTKSPLKDSFGKK</sequence>
<evidence type="ECO:0000313" key="2">
    <source>
        <dbReference type="EMBL" id="CAG9811126.1"/>
    </source>
</evidence>
<dbReference type="PANTHER" id="PTHR20898:SF0">
    <property type="entry name" value="DAEDALUS ON 3-RELATED"/>
    <property type="match status" value="1"/>
</dbReference>
<dbReference type="Proteomes" id="UP001153620">
    <property type="component" value="Chromosome 4"/>
</dbReference>